<dbReference type="PROSITE" id="PS00216">
    <property type="entry name" value="SUGAR_TRANSPORT_1"/>
    <property type="match status" value="1"/>
</dbReference>
<evidence type="ECO:0000256" key="3">
    <source>
        <dbReference type="ARBA" id="ARBA00022448"/>
    </source>
</evidence>
<evidence type="ECO:0000313" key="12">
    <source>
        <dbReference type="Proteomes" id="UP000199377"/>
    </source>
</evidence>
<dbReference type="OrthoDB" id="9800416at2"/>
<feature type="transmembrane region" description="Helical" evidence="9">
    <location>
        <begin position="344"/>
        <end position="367"/>
    </location>
</feature>
<evidence type="ECO:0000256" key="6">
    <source>
        <dbReference type="ARBA" id="ARBA00022989"/>
    </source>
</evidence>
<feature type="transmembrane region" description="Helical" evidence="9">
    <location>
        <begin position="379"/>
        <end position="400"/>
    </location>
</feature>
<dbReference type="STRING" id="1114924.SAMN05216258_10335"/>
<dbReference type="InterPro" id="IPR036259">
    <property type="entry name" value="MFS_trans_sf"/>
</dbReference>
<feature type="transmembrane region" description="Helical" evidence="9">
    <location>
        <begin position="170"/>
        <end position="192"/>
    </location>
</feature>
<evidence type="ECO:0000259" key="10">
    <source>
        <dbReference type="PROSITE" id="PS50850"/>
    </source>
</evidence>
<feature type="transmembrane region" description="Helical" evidence="9">
    <location>
        <begin position="287"/>
        <end position="307"/>
    </location>
</feature>
<gene>
    <name evidence="11" type="ORF">SAMN05216258_10335</name>
</gene>
<comment type="similarity">
    <text evidence="2">Belongs to the major facilitator superfamily.</text>
</comment>
<evidence type="ECO:0000313" key="11">
    <source>
        <dbReference type="EMBL" id="SFH90685.1"/>
    </source>
</evidence>
<feature type="domain" description="Major facilitator superfamily (MFS) profile" evidence="10">
    <location>
        <begin position="45"/>
        <end position="431"/>
    </location>
</feature>
<feature type="transmembrane region" description="Helical" evidence="9">
    <location>
        <begin position="406"/>
        <end position="425"/>
    </location>
</feature>
<keyword evidence="12" id="KW-1185">Reference proteome</keyword>
<name>A0A1I3DVF1_9RHOB</name>
<dbReference type="SUPFAM" id="SSF103473">
    <property type="entry name" value="MFS general substrate transporter"/>
    <property type="match status" value="1"/>
</dbReference>
<feature type="transmembrane region" description="Helical" evidence="9">
    <location>
        <begin position="84"/>
        <end position="100"/>
    </location>
</feature>
<feature type="transmembrane region" description="Helical" evidence="9">
    <location>
        <begin position="141"/>
        <end position="158"/>
    </location>
</feature>
<feature type="region of interest" description="Disordered" evidence="8">
    <location>
        <begin position="1"/>
        <end position="21"/>
    </location>
</feature>
<feature type="transmembrane region" description="Helical" evidence="9">
    <location>
        <begin position="198"/>
        <end position="219"/>
    </location>
</feature>
<evidence type="ECO:0000256" key="2">
    <source>
        <dbReference type="ARBA" id="ARBA00008335"/>
    </source>
</evidence>
<keyword evidence="4" id="KW-1003">Cell membrane</keyword>
<evidence type="ECO:0000256" key="5">
    <source>
        <dbReference type="ARBA" id="ARBA00022692"/>
    </source>
</evidence>
<dbReference type="GO" id="GO:0022857">
    <property type="term" value="F:transmembrane transporter activity"/>
    <property type="evidence" value="ECO:0007669"/>
    <property type="project" value="InterPro"/>
</dbReference>
<dbReference type="PROSITE" id="PS50850">
    <property type="entry name" value="MFS"/>
    <property type="match status" value="1"/>
</dbReference>
<feature type="transmembrane region" description="Helical" evidence="9">
    <location>
        <begin position="249"/>
        <end position="275"/>
    </location>
</feature>
<proteinExistence type="inferred from homology"/>
<dbReference type="InterPro" id="IPR020846">
    <property type="entry name" value="MFS_dom"/>
</dbReference>
<dbReference type="Pfam" id="PF07690">
    <property type="entry name" value="MFS_1"/>
    <property type="match status" value="1"/>
</dbReference>
<evidence type="ECO:0000256" key="9">
    <source>
        <dbReference type="SAM" id="Phobius"/>
    </source>
</evidence>
<dbReference type="EMBL" id="FOQH01000003">
    <property type="protein sequence ID" value="SFH90685.1"/>
    <property type="molecule type" value="Genomic_DNA"/>
</dbReference>
<keyword evidence="7 9" id="KW-0472">Membrane</keyword>
<feature type="transmembrane region" description="Helical" evidence="9">
    <location>
        <begin position="112"/>
        <end position="135"/>
    </location>
</feature>
<dbReference type="PANTHER" id="PTHR43271">
    <property type="entry name" value="BLL2771 PROTEIN"/>
    <property type="match status" value="1"/>
</dbReference>
<dbReference type="CDD" id="cd17320">
    <property type="entry name" value="MFS_MdfA_MDR_like"/>
    <property type="match status" value="1"/>
</dbReference>
<dbReference type="GO" id="GO:0005886">
    <property type="term" value="C:plasma membrane"/>
    <property type="evidence" value="ECO:0007669"/>
    <property type="project" value="UniProtKB-SubCell"/>
</dbReference>
<evidence type="ECO:0000256" key="1">
    <source>
        <dbReference type="ARBA" id="ARBA00004651"/>
    </source>
</evidence>
<dbReference type="InterPro" id="IPR005829">
    <property type="entry name" value="Sugar_transporter_CS"/>
</dbReference>
<dbReference type="Proteomes" id="UP000199377">
    <property type="component" value="Unassembled WGS sequence"/>
</dbReference>
<evidence type="ECO:0000256" key="8">
    <source>
        <dbReference type="SAM" id="MobiDB-lite"/>
    </source>
</evidence>
<keyword evidence="5 9" id="KW-0812">Transmembrane</keyword>
<dbReference type="Gene3D" id="1.20.1720.10">
    <property type="entry name" value="Multidrug resistance protein D"/>
    <property type="match status" value="1"/>
</dbReference>
<organism evidence="11 12">
    <name type="scientific">Albimonas pacifica</name>
    <dbReference type="NCBI Taxonomy" id="1114924"/>
    <lineage>
        <taxon>Bacteria</taxon>
        <taxon>Pseudomonadati</taxon>
        <taxon>Pseudomonadota</taxon>
        <taxon>Alphaproteobacteria</taxon>
        <taxon>Rhodobacterales</taxon>
        <taxon>Paracoccaceae</taxon>
        <taxon>Albimonas</taxon>
    </lineage>
</organism>
<evidence type="ECO:0000256" key="7">
    <source>
        <dbReference type="ARBA" id="ARBA00023136"/>
    </source>
</evidence>
<accession>A0A1I3DVF1</accession>
<protein>
    <submittedName>
        <fullName evidence="11">MFS transporter, DHA1 family, bicyclomycin/chloramphenicol resistance protein</fullName>
    </submittedName>
</protein>
<dbReference type="PANTHER" id="PTHR43271:SF2">
    <property type="entry name" value="BLL2771 PROTEIN"/>
    <property type="match status" value="1"/>
</dbReference>
<sequence>MSEPPRRPSAEAAGHAPRPSGLGAIAAGDAPRAGATGPQKAAAGFVLLMAALGAMNAFAVDIVIPALGAISEGFGIDGESKPQWAILAMFLGMACSQLCLGPVSDRWGRRPAIFVGMGVALAGGLLASLAPGFGWLVAGRFLQGFGTGGLRVVSYAIMRDRFSGDEMARVVALTNSVFVLMVFTAPIFGTLMVEFAHWRWVFAVTALQALATTVWFALAQPETLTEEKRRPISPRAVGRTFVEMLRIRAMLASVIAISAVFGAFATFLSSAHAVLGGIYDLTWGLPLAFGGISACFGLVSFANSRLVTRIGAPRLTRGALVLWAVSGVGGGVVFAAAFGGVPPLIVFMLWLGPTLALFGILFGNLLAMGLTPMGDRAGSASSVLSASGTLCGVALGAVMVELWDGTVLPLAGIIGAAGIVGLVATRWGKVC</sequence>
<dbReference type="RefSeq" id="WP_092858847.1">
    <property type="nucleotide sequence ID" value="NZ_FOQH01000003.1"/>
</dbReference>
<feature type="transmembrane region" description="Helical" evidence="9">
    <location>
        <begin position="319"/>
        <end position="338"/>
    </location>
</feature>
<dbReference type="InterPro" id="IPR011701">
    <property type="entry name" value="MFS"/>
</dbReference>
<evidence type="ECO:0000256" key="4">
    <source>
        <dbReference type="ARBA" id="ARBA00022475"/>
    </source>
</evidence>
<comment type="subcellular location">
    <subcellularLocation>
        <location evidence="1">Cell membrane</location>
        <topology evidence="1">Multi-pass membrane protein</topology>
    </subcellularLocation>
</comment>
<reference evidence="11 12" key="1">
    <citation type="submission" date="2016-10" db="EMBL/GenBank/DDBJ databases">
        <authorList>
            <person name="de Groot N.N."/>
        </authorList>
    </citation>
    <scope>NUCLEOTIDE SEQUENCE [LARGE SCALE GENOMIC DNA]</scope>
    <source>
        <strain evidence="11 12">CGMCC 1.11030</strain>
    </source>
</reference>
<feature type="transmembrane region" description="Helical" evidence="9">
    <location>
        <begin position="41"/>
        <end position="64"/>
    </location>
</feature>
<dbReference type="AlphaFoldDB" id="A0A1I3DVF1"/>
<keyword evidence="6 9" id="KW-1133">Transmembrane helix</keyword>
<keyword evidence="3" id="KW-0813">Transport</keyword>